<evidence type="ECO:0000313" key="2">
    <source>
        <dbReference type="Proteomes" id="UP000789366"/>
    </source>
</evidence>
<evidence type="ECO:0000313" key="1">
    <source>
        <dbReference type="EMBL" id="CAG8562029.1"/>
    </source>
</evidence>
<proteinExistence type="predicted"/>
<comment type="caution">
    <text evidence="1">The sequence shown here is derived from an EMBL/GenBank/DDBJ whole genome shotgun (WGS) entry which is preliminary data.</text>
</comment>
<accession>A0ACA9M2E6</accession>
<name>A0ACA9M2E6_9GLOM</name>
<organism evidence="1 2">
    <name type="scientific">Cetraspora pellucida</name>
    <dbReference type="NCBI Taxonomy" id="1433469"/>
    <lineage>
        <taxon>Eukaryota</taxon>
        <taxon>Fungi</taxon>
        <taxon>Fungi incertae sedis</taxon>
        <taxon>Mucoromycota</taxon>
        <taxon>Glomeromycotina</taxon>
        <taxon>Glomeromycetes</taxon>
        <taxon>Diversisporales</taxon>
        <taxon>Gigasporaceae</taxon>
        <taxon>Cetraspora</taxon>
    </lineage>
</organism>
<feature type="non-terminal residue" evidence="1">
    <location>
        <position position="1"/>
    </location>
</feature>
<gene>
    <name evidence="1" type="ORF">SPELUC_LOCUS5645</name>
</gene>
<dbReference type="EMBL" id="CAJVPW010005899">
    <property type="protein sequence ID" value="CAG8562029.1"/>
    <property type="molecule type" value="Genomic_DNA"/>
</dbReference>
<protein>
    <submittedName>
        <fullName evidence="1">4542_t:CDS:1</fullName>
    </submittedName>
</protein>
<sequence>VQGGIEEFETEKLKNEIVKDNKLIVSRVKPSQKSELKESEGYDRNITDYDRNITDYDRNITNDDRNITVFDILPPHNPKDFSNPDGYSFTIVTAANYNHWCHLQTWINHLNIIKLLLPKYIKPRIIIYDLGLKRKQKIYLNALKSVKYFTKLRTFNFSKYPEFWDIQKNRTSRGEYGWKAGILKEISMEFPGILMWADTGTILGQEILENLPKILKLYDGFFSPRSNGTMDQWIHPGVFKYFNDDASKYVNLFNCNAAAMFFDTRKTQYLIDKLYECALEEECIAPLGSNRANHRQDQAILSYLVANDHRKCDIKVSALDIVTHGIDKLCGNDKRIAKYANESKSS</sequence>
<reference evidence="1" key="1">
    <citation type="submission" date="2021-06" db="EMBL/GenBank/DDBJ databases">
        <authorList>
            <person name="Kallberg Y."/>
            <person name="Tangrot J."/>
            <person name="Rosling A."/>
        </authorList>
    </citation>
    <scope>NUCLEOTIDE SEQUENCE</scope>
    <source>
        <strain evidence="1">28 12/20/2015</strain>
    </source>
</reference>
<dbReference type="Proteomes" id="UP000789366">
    <property type="component" value="Unassembled WGS sequence"/>
</dbReference>
<keyword evidence="2" id="KW-1185">Reference proteome</keyword>